<dbReference type="AlphaFoldDB" id="A0A0H5PX14"/>
<dbReference type="EMBL" id="LN852746">
    <property type="protein sequence ID" value="CRY93725.1"/>
    <property type="molecule type" value="Genomic_DNA"/>
</dbReference>
<protein>
    <submittedName>
        <fullName evidence="1">Uncharacterized protein</fullName>
    </submittedName>
</protein>
<evidence type="ECO:0000313" key="1">
    <source>
        <dbReference type="EMBL" id="CRY93725.1"/>
    </source>
</evidence>
<name>A0A0H5PX14_9ZZZZ</name>
<reference evidence="1" key="1">
    <citation type="submission" date="2015-06" db="EMBL/GenBank/DDBJ databases">
        <authorList>
            <person name="Joergensen T."/>
        </authorList>
    </citation>
    <scope>NUCLEOTIDE SEQUENCE</scope>
    <source>
        <plasmid evidence="1">pRGRH0055</plasmid>
    </source>
</reference>
<sequence>MPINHKYRFNIDKLRLCYNQPTELFSQFAEIKPNTYWDRGDYKLHILGDEVEETPQQLQVNVLLNDNMLLGYFVFNNSKRYEGFCFFTFNNSALYEFLTTDGTNKYNLITLIDYIANDLNLTLNNITEVEVSLDTTINVNAKIRKLIKDYNNFDMIQNGRKVKDPSRKLENYCETFSRSRKRLLPQPTLYFEQTKKDAPLLRIYNKTDEIKSNGNEKEYITKWNQFGKTSTYRMELRLKNESIKEFLKTHRADRPLLDLIQDPAVKEALWAFFADRLIYFRADDGTPIRLIDLITP</sequence>
<accession>A0A0H5PX14</accession>
<proteinExistence type="predicted"/>
<geneLocation type="plasmid" evidence="1">
    <name>pRGRH0055</name>
</geneLocation>
<organism evidence="1">
    <name type="scientific">uncultured prokaryote</name>
    <dbReference type="NCBI Taxonomy" id="198431"/>
    <lineage>
        <taxon>unclassified sequences</taxon>
        <taxon>environmental samples</taxon>
    </lineage>
</organism>
<reference evidence="1" key="2">
    <citation type="submission" date="2015-07" db="EMBL/GenBank/DDBJ databases">
        <title>Plasmids, circular viruses and viroids from rat gut.</title>
        <authorList>
            <person name="Jorgensen T.J."/>
            <person name="Hansen M.A."/>
            <person name="Xu Z."/>
            <person name="Tabak M.A."/>
            <person name="Sorensen S.J."/>
            <person name="Hansen L.H."/>
        </authorList>
    </citation>
    <scope>NUCLEOTIDE SEQUENCE</scope>
    <source>
        <plasmid evidence="1">pRGRH0055</plasmid>
    </source>
</reference>
<keyword evidence="1" id="KW-0614">Plasmid</keyword>